<evidence type="ECO:0000313" key="4">
    <source>
        <dbReference type="EMBL" id="CAF3769490.1"/>
    </source>
</evidence>
<dbReference type="Proteomes" id="UP000681722">
    <property type="component" value="Unassembled WGS sequence"/>
</dbReference>
<comment type="caution">
    <text evidence="3">The sequence shown here is derived from an EMBL/GenBank/DDBJ whole genome shotgun (WGS) entry which is preliminary data.</text>
</comment>
<feature type="region of interest" description="Disordered" evidence="2">
    <location>
        <begin position="290"/>
        <end position="432"/>
    </location>
</feature>
<dbReference type="EMBL" id="CAJOBC010003151">
    <property type="protein sequence ID" value="CAF3769490.1"/>
    <property type="molecule type" value="Genomic_DNA"/>
</dbReference>
<feature type="non-terminal residue" evidence="3">
    <location>
        <position position="816"/>
    </location>
</feature>
<organism evidence="3 5">
    <name type="scientific">Didymodactylos carnosus</name>
    <dbReference type="NCBI Taxonomy" id="1234261"/>
    <lineage>
        <taxon>Eukaryota</taxon>
        <taxon>Metazoa</taxon>
        <taxon>Spiralia</taxon>
        <taxon>Gnathifera</taxon>
        <taxon>Rotifera</taxon>
        <taxon>Eurotatoria</taxon>
        <taxon>Bdelloidea</taxon>
        <taxon>Philodinida</taxon>
        <taxon>Philodinidae</taxon>
        <taxon>Didymodactylos</taxon>
    </lineage>
</organism>
<evidence type="ECO:0000313" key="5">
    <source>
        <dbReference type="Proteomes" id="UP000663829"/>
    </source>
</evidence>
<feature type="region of interest" description="Disordered" evidence="2">
    <location>
        <begin position="648"/>
        <end position="719"/>
    </location>
</feature>
<feature type="compositionally biased region" description="Basic and acidic residues" evidence="2">
    <location>
        <begin position="346"/>
        <end position="367"/>
    </location>
</feature>
<dbReference type="OrthoDB" id="10035553at2759"/>
<keyword evidence="5" id="KW-1185">Reference proteome</keyword>
<name>A0A814GL37_9BILA</name>
<feature type="compositionally biased region" description="Polar residues" evidence="2">
    <location>
        <begin position="679"/>
        <end position="719"/>
    </location>
</feature>
<dbReference type="EMBL" id="CAJNOQ010003151">
    <property type="protein sequence ID" value="CAF0997942.1"/>
    <property type="molecule type" value="Genomic_DNA"/>
</dbReference>
<protein>
    <submittedName>
        <fullName evidence="3">Uncharacterized protein</fullName>
    </submittedName>
</protein>
<feature type="region of interest" description="Disordered" evidence="2">
    <location>
        <begin position="235"/>
        <end position="272"/>
    </location>
</feature>
<evidence type="ECO:0000256" key="2">
    <source>
        <dbReference type="SAM" id="MobiDB-lite"/>
    </source>
</evidence>
<feature type="region of interest" description="Disordered" evidence="2">
    <location>
        <begin position="609"/>
        <end position="633"/>
    </location>
</feature>
<gene>
    <name evidence="3" type="ORF">GPM918_LOCUS13600</name>
    <name evidence="4" type="ORF">SRO942_LOCUS13600</name>
</gene>
<proteinExistence type="predicted"/>
<dbReference type="Proteomes" id="UP000663829">
    <property type="component" value="Unassembled WGS sequence"/>
</dbReference>
<feature type="compositionally biased region" description="Basic and acidic residues" evidence="2">
    <location>
        <begin position="299"/>
        <end position="322"/>
    </location>
</feature>
<evidence type="ECO:0000313" key="3">
    <source>
        <dbReference type="EMBL" id="CAF0997942.1"/>
    </source>
</evidence>
<sequence length="816" mass="93777">YSPYSAIGEGDNVSSVFFDEIIPQRITVQELSTPETIKLDLLIQTKNLSEKMRSFLTLMDANQLSITEQKQLYESIKQDYENLLKALNNAKRSDEIRRSTSESDSQNIDLDTNLDTELETMKQLLKEIVKRITENLLGKTGNGSEGGIGLSAIGSQSSEISTRSSLINHDELMDQYQKLLTAVNASDRKEEMKSLLNGLDNVSGKLRKAYVIKNIRISLGSKYWTVVFVSRMSQSSYNSPRSDVSRTKKDNDQTHKPYVYTSGNSDDEQCSTPEQFETLKRMETASFGLESIDLQRNGSRVERINQVDEQRSRPRTSKHELMDTQTPKNRRHRKPMDDEQNTILYDNKKPEYKDEEEQHNSLDDSSRTRRKSVRHTPIGGSYNREERNTKSNNQHNQKVNKHEVNKSSASPTISKWRGTRTSDHDSGIGSFANTTKLSRETYLQDRSITDNLDESTEYHQTNKSINDELFHSASHTKQLKSDQNFLSKSNSSVLKKKSSYQPLTDITKDSNSSKYYHSDKGRKYSKQLKSALVKRSHSAAGIYNLYSTEEDDLSHSDIETRVTGSFENLNDSNELYYKDRLSYLHWTPDHQHQSPKNHLYRQVLSKHIRRSHSEESVPLNKIPPASYYYRPQTAPSSDKYVNMDFQYQSSDRSQHRRQQQHIYYNDNRSRRSGDFPSASYRSSLYIPTTTQNNNRISTSIPSRTNQPTFVTTGPTSTNIYSSADLAQRNTHRSPLVTKGQPLRSKTHRRGNRRRIAVRGVLYESHDNSYESSSGTDLNDTDYEALIETVERAREVQNRSYNLSRHIGRQVKLVLAS</sequence>
<feature type="compositionally biased region" description="Basic and acidic residues" evidence="2">
    <location>
        <begin position="243"/>
        <end position="255"/>
    </location>
</feature>
<accession>A0A814GL37</accession>
<evidence type="ECO:0000256" key="1">
    <source>
        <dbReference type="SAM" id="Coils"/>
    </source>
</evidence>
<dbReference type="AlphaFoldDB" id="A0A814GL37"/>
<reference evidence="3" key="1">
    <citation type="submission" date="2021-02" db="EMBL/GenBank/DDBJ databases">
        <authorList>
            <person name="Nowell W R."/>
        </authorList>
    </citation>
    <scope>NUCLEOTIDE SEQUENCE</scope>
</reference>
<feature type="coiled-coil region" evidence="1">
    <location>
        <begin position="66"/>
        <end position="97"/>
    </location>
</feature>
<keyword evidence="1" id="KW-0175">Coiled coil</keyword>